<evidence type="ECO:0000313" key="1">
    <source>
        <dbReference type="EMBL" id="TGY77610.1"/>
    </source>
</evidence>
<sequence>MRGRTATNHSVVEDVYHHYVIVQYSFFKIHSMENTTDNNINPTADWRGLTIYQVMVGSFIHSPEGAKGYSKMWGPDNNTKDGNLQGVIEALDHIASIGANAIWLTPIFDSRGAFGGEKLQASGYFAKDYFAIDPHFGTEDDLRELVNKAHEKGMYVFLDGVFGHHGGVEKPSPSGHIIDSTPTLSERGEEGGEGNVKYPESLEYFKEVATYWIDKFEIDGWRFDQAYQLCQDGHNYWVEIRDAIREVCDRRRNEGKQWGVLGYMVGEDWSDAAGISARVYRDGGLTSAFDFDGKTLISGPMGDLSDGGLNNGWDDVIHVYSSPTSRGYCSDDVLPNLFVSNHDGFRVADHFYDNDDEINVKTRFAILAGYPGPVTLYYGDEFADLSRDDDGAQPDNAARTSGHIMADDERSARVYNYVAKVINFRKENPAMWRGTQEFNRYRNGDAEVLVVTKTDTDSDNKAVMIFSDHDTTEIIPGIPYPVEVKAYVPELLRIS</sequence>
<dbReference type="EMBL" id="SRYB01000022">
    <property type="protein sequence ID" value="TGY77610.1"/>
    <property type="molecule type" value="Genomic_DNA"/>
</dbReference>
<keyword evidence="2" id="KW-1185">Reference proteome</keyword>
<comment type="caution">
    <text evidence="1">The sequence shown here is derived from an EMBL/GenBank/DDBJ whole genome shotgun (WGS) entry which is preliminary data.</text>
</comment>
<dbReference type="Proteomes" id="UP000306319">
    <property type="component" value="Unassembled WGS sequence"/>
</dbReference>
<reference evidence="1" key="1">
    <citation type="submission" date="2019-04" db="EMBL/GenBank/DDBJ databases">
        <title>Microbes associate with the intestines of laboratory mice.</title>
        <authorList>
            <person name="Navarre W."/>
            <person name="Wong E."/>
            <person name="Huang K."/>
            <person name="Tropini C."/>
            <person name="Ng K."/>
            <person name="Yu B."/>
        </authorList>
    </citation>
    <scope>NUCLEOTIDE SEQUENCE</scope>
    <source>
        <strain evidence="1">NM04_E33</strain>
    </source>
</reference>
<accession>A0AC61REU9</accession>
<proteinExistence type="predicted"/>
<name>A0AC61REU9_9BACT</name>
<evidence type="ECO:0000313" key="2">
    <source>
        <dbReference type="Proteomes" id="UP000306319"/>
    </source>
</evidence>
<protein>
    <submittedName>
        <fullName evidence="1">Uncharacterized protein</fullName>
    </submittedName>
</protein>
<gene>
    <name evidence="1" type="ORF">E5331_13595</name>
</gene>
<organism evidence="1 2">
    <name type="scientific">Lepagella muris</name>
    <dbReference type="NCBI Taxonomy" id="3032870"/>
    <lineage>
        <taxon>Bacteria</taxon>
        <taxon>Pseudomonadati</taxon>
        <taxon>Bacteroidota</taxon>
        <taxon>Bacteroidia</taxon>
        <taxon>Bacteroidales</taxon>
        <taxon>Muribaculaceae</taxon>
        <taxon>Lepagella</taxon>
    </lineage>
</organism>